<feature type="domain" description="Barwin" evidence="2">
    <location>
        <begin position="5"/>
        <end position="104"/>
    </location>
</feature>
<dbReference type="InterPro" id="IPR036908">
    <property type="entry name" value="RlpA-like_sf"/>
</dbReference>
<keyword evidence="5" id="KW-1185">Reference proteome</keyword>
<dbReference type="EMBL" id="CAJNOJ010000118">
    <property type="protein sequence ID" value="CAF1149531.1"/>
    <property type="molecule type" value="Genomic_DNA"/>
</dbReference>
<dbReference type="GO" id="GO:0042742">
    <property type="term" value="P:defense response to bacterium"/>
    <property type="evidence" value="ECO:0007669"/>
    <property type="project" value="InterPro"/>
</dbReference>
<evidence type="ECO:0000313" key="5">
    <source>
        <dbReference type="Proteomes" id="UP000663828"/>
    </source>
</evidence>
<dbReference type="GO" id="GO:0050832">
    <property type="term" value="P:defense response to fungus"/>
    <property type="evidence" value="ECO:0007669"/>
    <property type="project" value="InterPro"/>
</dbReference>
<dbReference type="CDD" id="cd22191">
    <property type="entry name" value="DPBB_RlpA_EXP_N-like"/>
    <property type="match status" value="1"/>
</dbReference>
<dbReference type="PANTHER" id="PTHR31836:SF28">
    <property type="entry name" value="SRCR DOMAIN-CONTAINING PROTEIN-RELATED"/>
    <property type="match status" value="1"/>
</dbReference>
<dbReference type="InterPro" id="IPR051477">
    <property type="entry name" value="Expansin_CellWall"/>
</dbReference>
<organism evidence="3 6">
    <name type="scientific">Adineta ricciae</name>
    <name type="common">Rotifer</name>
    <dbReference type="NCBI Taxonomy" id="249248"/>
    <lineage>
        <taxon>Eukaryota</taxon>
        <taxon>Metazoa</taxon>
        <taxon>Spiralia</taxon>
        <taxon>Gnathifera</taxon>
        <taxon>Rotifera</taxon>
        <taxon>Eurotatoria</taxon>
        <taxon>Bdelloidea</taxon>
        <taxon>Adinetida</taxon>
        <taxon>Adinetidae</taxon>
        <taxon>Adineta</taxon>
    </lineage>
</organism>
<evidence type="ECO:0000313" key="3">
    <source>
        <dbReference type="EMBL" id="CAF1149531.1"/>
    </source>
</evidence>
<evidence type="ECO:0000259" key="2">
    <source>
        <dbReference type="Pfam" id="PF00967"/>
    </source>
</evidence>
<protein>
    <recommendedName>
        <fullName evidence="2">Barwin domain-containing protein</fullName>
    </recommendedName>
</protein>
<evidence type="ECO:0000256" key="1">
    <source>
        <dbReference type="ARBA" id="ARBA00022729"/>
    </source>
</evidence>
<keyword evidence="1" id="KW-0732">Signal</keyword>
<name>A0A814SKG4_ADIRI</name>
<gene>
    <name evidence="3" type="ORF">EDS130_LOCUS22534</name>
    <name evidence="4" type="ORF">XAT740_LOCUS45705</name>
</gene>
<dbReference type="OrthoDB" id="9983485at2759"/>
<accession>A0A814SKG4</accession>
<dbReference type="InterPro" id="IPR001153">
    <property type="entry name" value="Barwin_dom"/>
</dbReference>
<comment type="caution">
    <text evidence="3">The sequence shown here is derived from an EMBL/GenBank/DDBJ whole genome shotgun (WGS) entry which is preliminary data.</text>
</comment>
<dbReference type="AlphaFoldDB" id="A0A814SKG4"/>
<dbReference type="Gene3D" id="2.40.40.10">
    <property type="entry name" value="RlpA-like domain"/>
    <property type="match status" value="1"/>
</dbReference>
<dbReference type="PANTHER" id="PTHR31836">
    <property type="match status" value="1"/>
</dbReference>
<dbReference type="SUPFAM" id="SSF50685">
    <property type="entry name" value="Barwin-like endoglucanases"/>
    <property type="match status" value="1"/>
</dbReference>
<evidence type="ECO:0000313" key="6">
    <source>
        <dbReference type="Proteomes" id="UP000663852"/>
    </source>
</evidence>
<reference evidence="3" key="1">
    <citation type="submission" date="2021-02" db="EMBL/GenBank/DDBJ databases">
        <authorList>
            <person name="Nowell W R."/>
        </authorList>
    </citation>
    <scope>NUCLEOTIDE SEQUENCE</scope>
</reference>
<dbReference type="EMBL" id="CAJNOR010006014">
    <property type="protein sequence ID" value="CAF1582887.1"/>
    <property type="molecule type" value="Genomic_DNA"/>
</dbReference>
<dbReference type="Proteomes" id="UP000663828">
    <property type="component" value="Unassembled WGS sequence"/>
</dbReference>
<evidence type="ECO:0000313" key="4">
    <source>
        <dbReference type="EMBL" id="CAF1582887.1"/>
    </source>
</evidence>
<proteinExistence type="predicted"/>
<sequence length="105" mass="11208">MFHGQATYYHLSGVTACGTTHSDQDFVCALNSQQFDTHTPHGNPNNNALCGRKVSVTGPSGTVTVRIVDRLPSGGYGDLDLSPAAFVQIAGSLEVGRVNIEWEFV</sequence>
<dbReference type="Proteomes" id="UP000663852">
    <property type="component" value="Unassembled WGS sequence"/>
</dbReference>
<dbReference type="Pfam" id="PF00967">
    <property type="entry name" value="Barwin"/>
    <property type="match status" value="1"/>
</dbReference>